<dbReference type="Pfam" id="PF10502">
    <property type="entry name" value="Peptidase_S26"/>
    <property type="match status" value="1"/>
</dbReference>
<reference evidence="9 10" key="1">
    <citation type="submission" date="2018-07" db="EMBL/GenBank/DDBJ databases">
        <title>Genomic Encyclopedia of Type Strains, Phase III (KMG-III): the genomes of soil and plant-associated and newly described type strains.</title>
        <authorList>
            <person name="Whitman W."/>
        </authorList>
    </citation>
    <scope>NUCLEOTIDE SEQUENCE [LARGE SCALE GENOMIC DNA]</scope>
    <source>
        <strain evidence="9 10">CECT 7506</strain>
    </source>
</reference>
<dbReference type="SUPFAM" id="SSF51306">
    <property type="entry name" value="LexA/Signal peptidase"/>
    <property type="match status" value="1"/>
</dbReference>
<dbReference type="PRINTS" id="PR00727">
    <property type="entry name" value="LEADERPTASE"/>
</dbReference>
<dbReference type="PANTHER" id="PTHR43390">
    <property type="entry name" value="SIGNAL PEPTIDASE I"/>
    <property type="match status" value="1"/>
</dbReference>
<evidence type="ECO:0000256" key="5">
    <source>
        <dbReference type="ARBA" id="ARBA00022801"/>
    </source>
</evidence>
<dbReference type="Gene3D" id="2.10.109.10">
    <property type="entry name" value="Umud Fragment, subunit A"/>
    <property type="match status" value="1"/>
</dbReference>
<comment type="catalytic activity">
    <reaction evidence="1 7">
        <text>Cleavage of hydrophobic, N-terminal signal or leader sequences from secreted and periplasmic proteins.</text>
        <dbReference type="EC" id="3.4.21.89"/>
    </reaction>
</comment>
<evidence type="ECO:0000256" key="3">
    <source>
        <dbReference type="ARBA" id="ARBA00009370"/>
    </source>
</evidence>
<name>A0A368W460_9BACL</name>
<dbReference type="InterPro" id="IPR019757">
    <property type="entry name" value="Pept_S26A_signal_pept_1_Lys-AS"/>
</dbReference>
<dbReference type="PROSITE" id="PS00761">
    <property type="entry name" value="SPASE_I_3"/>
    <property type="match status" value="1"/>
</dbReference>
<accession>A0A368W460</accession>
<dbReference type="CDD" id="cd06530">
    <property type="entry name" value="S26_SPase_I"/>
    <property type="match status" value="1"/>
</dbReference>
<comment type="subcellular location">
    <subcellularLocation>
        <location evidence="2">Cell membrane</location>
        <topology evidence="2">Single-pass type II membrane protein</topology>
    </subcellularLocation>
    <subcellularLocation>
        <location evidence="7">Membrane</location>
        <topology evidence="7">Single-pass type II membrane protein</topology>
    </subcellularLocation>
</comment>
<evidence type="ECO:0000256" key="2">
    <source>
        <dbReference type="ARBA" id="ARBA00004401"/>
    </source>
</evidence>
<dbReference type="Proteomes" id="UP000252415">
    <property type="component" value="Unassembled WGS sequence"/>
</dbReference>
<dbReference type="GO" id="GO:0006465">
    <property type="term" value="P:signal peptide processing"/>
    <property type="evidence" value="ECO:0007669"/>
    <property type="project" value="InterPro"/>
</dbReference>
<dbReference type="InterPro" id="IPR019533">
    <property type="entry name" value="Peptidase_S26"/>
</dbReference>
<dbReference type="GO" id="GO:0005886">
    <property type="term" value="C:plasma membrane"/>
    <property type="evidence" value="ECO:0007669"/>
    <property type="project" value="UniProtKB-SubCell"/>
</dbReference>
<dbReference type="PANTHER" id="PTHR43390:SF1">
    <property type="entry name" value="CHLOROPLAST PROCESSING PEPTIDASE"/>
    <property type="match status" value="1"/>
</dbReference>
<protein>
    <recommendedName>
        <fullName evidence="4 7">Signal peptidase I</fullName>
        <ecNumber evidence="4 7">3.4.21.89</ecNumber>
    </recommendedName>
</protein>
<feature type="domain" description="Peptidase S26" evidence="8">
    <location>
        <begin position="15"/>
        <end position="170"/>
    </location>
</feature>
<evidence type="ECO:0000256" key="7">
    <source>
        <dbReference type="RuleBase" id="RU362042"/>
    </source>
</evidence>
<evidence type="ECO:0000256" key="4">
    <source>
        <dbReference type="ARBA" id="ARBA00013208"/>
    </source>
</evidence>
<sequence>MKTEARQTNRWVREIREWVVSLAVAVIVALLFQTYVYAQSEVQNVSMQNTLVAGQRLIEDKWSYLFHEPRHGDIVIINGPESDVRLVKRVIALPGDVIDINNGEVFLNGERLEEPYVKGQTFEGVVEVPFTLGAEQFFVMGDNREHSLDSRALGPIAKPSIEGRAVFRIWPIPKFGTLSE</sequence>
<keyword evidence="7" id="KW-0645">Protease</keyword>
<keyword evidence="10" id="KW-1185">Reference proteome</keyword>
<organism evidence="9 10">
    <name type="scientific">Paenibacillus prosopidis</name>
    <dbReference type="NCBI Taxonomy" id="630520"/>
    <lineage>
        <taxon>Bacteria</taxon>
        <taxon>Bacillati</taxon>
        <taxon>Bacillota</taxon>
        <taxon>Bacilli</taxon>
        <taxon>Bacillales</taxon>
        <taxon>Paenibacillaceae</taxon>
        <taxon>Paenibacillus</taxon>
    </lineage>
</organism>
<comment type="similarity">
    <text evidence="3 7">Belongs to the peptidase S26 family.</text>
</comment>
<evidence type="ECO:0000259" key="8">
    <source>
        <dbReference type="Pfam" id="PF10502"/>
    </source>
</evidence>
<dbReference type="OrthoDB" id="9802919at2"/>
<gene>
    <name evidence="9" type="ORF">DFP97_103229</name>
</gene>
<evidence type="ECO:0000256" key="1">
    <source>
        <dbReference type="ARBA" id="ARBA00000677"/>
    </source>
</evidence>
<dbReference type="GO" id="GO:0009003">
    <property type="term" value="F:signal peptidase activity"/>
    <property type="evidence" value="ECO:0007669"/>
    <property type="project" value="UniProtKB-EC"/>
</dbReference>
<evidence type="ECO:0000313" key="9">
    <source>
        <dbReference type="EMBL" id="RCW50211.1"/>
    </source>
</evidence>
<comment type="caution">
    <text evidence="9">The sequence shown here is derived from an EMBL/GenBank/DDBJ whole genome shotgun (WGS) entry which is preliminary data.</text>
</comment>
<dbReference type="NCBIfam" id="TIGR02227">
    <property type="entry name" value="sigpep_I_bact"/>
    <property type="match status" value="1"/>
</dbReference>
<proteinExistence type="inferred from homology"/>
<dbReference type="RefSeq" id="WP_114379059.1">
    <property type="nucleotide sequence ID" value="NZ_QPJD01000003.1"/>
</dbReference>
<evidence type="ECO:0000313" key="10">
    <source>
        <dbReference type="Proteomes" id="UP000252415"/>
    </source>
</evidence>
<dbReference type="InterPro" id="IPR000223">
    <property type="entry name" value="Pept_S26A_signal_pept_1"/>
</dbReference>
<dbReference type="PROSITE" id="PS00760">
    <property type="entry name" value="SPASE_I_2"/>
    <property type="match status" value="1"/>
</dbReference>
<dbReference type="EC" id="3.4.21.89" evidence="4 7"/>
<feature type="active site" evidence="6">
    <location>
        <position position="46"/>
    </location>
</feature>
<dbReference type="GO" id="GO:0004252">
    <property type="term" value="F:serine-type endopeptidase activity"/>
    <property type="evidence" value="ECO:0007669"/>
    <property type="project" value="InterPro"/>
</dbReference>
<dbReference type="EMBL" id="QPJD01000003">
    <property type="protein sequence ID" value="RCW50211.1"/>
    <property type="molecule type" value="Genomic_DNA"/>
</dbReference>
<dbReference type="AlphaFoldDB" id="A0A368W460"/>
<dbReference type="InterPro" id="IPR019758">
    <property type="entry name" value="Pept_S26A_signal_pept_1_CS"/>
</dbReference>
<keyword evidence="5 7" id="KW-0378">Hydrolase</keyword>
<evidence type="ECO:0000256" key="6">
    <source>
        <dbReference type="PIRSR" id="PIRSR600223-1"/>
    </source>
</evidence>
<dbReference type="InterPro" id="IPR036286">
    <property type="entry name" value="LexA/Signal_pep-like_sf"/>
</dbReference>
<feature type="active site" evidence="6">
    <location>
        <position position="88"/>
    </location>
</feature>